<protein>
    <recommendedName>
        <fullName evidence="9">Acyl-CoA dehydrogenase</fullName>
    </recommendedName>
</protein>
<evidence type="ECO:0000313" key="8">
    <source>
        <dbReference type="Proteomes" id="UP000325003"/>
    </source>
</evidence>
<dbReference type="InterPro" id="IPR009100">
    <property type="entry name" value="AcylCoA_DH/oxidase_NM_dom_sf"/>
</dbReference>
<evidence type="ECO:0000259" key="6">
    <source>
        <dbReference type="Pfam" id="PF02771"/>
    </source>
</evidence>
<evidence type="ECO:0000259" key="5">
    <source>
        <dbReference type="Pfam" id="PF00441"/>
    </source>
</evidence>
<dbReference type="GO" id="GO:0050660">
    <property type="term" value="F:flavin adenine dinucleotide binding"/>
    <property type="evidence" value="ECO:0007669"/>
    <property type="project" value="InterPro"/>
</dbReference>
<evidence type="ECO:0000256" key="3">
    <source>
        <dbReference type="ARBA" id="ARBA00022630"/>
    </source>
</evidence>
<comment type="caution">
    <text evidence="7">The sequence shown here is derived from an EMBL/GenBank/DDBJ whole genome shotgun (WGS) entry which is preliminary data.</text>
</comment>
<name>A0A5B1LN08_9ACTN</name>
<dbReference type="GO" id="GO:0003995">
    <property type="term" value="F:acyl-CoA dehydrogenase activity"/>
    <property type="evidence" value="ECO:0007669"/>
    <property type="project" value="TreeGrafter"/>
</dbReference>
<evidence type="ECO:0008006" key="9">
    <source>
        <dbReference type="Google" id="ProtNLM"/>
    </source>
</evidence>
<evidence type="ECO:0000256" key="4">
    <source>
        <dbReference type="ARBA" id="ARBA00022827"/>
    </source>
</evidence>
<dbReference type="InterPro" id="IPR013786">
    <property type="entry name" value="AcylCoA_DH/ox_N"/>
</dbReference>
<accession>A0A5B1LN08</accession>
<organism evidence="7 8">
    <name type="scientific">Nocardioides humilatus</name>
    <dbReference type="NCBI Taxonomy" id="2607660"/>
    <lineage>
        <taxon>Bacteria</taxon>
        <taxon>Bacillati</taxon>
        <taxon>Actinomycetota</taxon>
        <taxon>Actinomycetes</taxon>
        <taxon>Propionibacteriales</taxon>
        <taxon>Nocardioidaceae</taxon>
        <taxon>Nocardioides</taxon>
    </lineage>
</organism>
<comment type="similarity">
    <text evidence="2">Belongs to the acyl-CoA dehydrogenase family.</text>
</comment>
<dbReference type="Gene3D" id="1.10.540.10">
    <property type="entry name" value="Acyl-CoA dehydrogenase/oxidase, N-terminal domain"/>
    <property type="match status" value="1"/>
</dbReference>
<dbReference type="SUPFAM" id="SSF47203">
    <property type="entry name" value="Acyl-CoA dehydrogenase C-terminal domain-like"/>
    <property type="match status" value="1"/>
</dbReference>
<dbReference type="Pfam" id="PF00441">
    <property type="entry name" value="Acyl-CoA_dh_1"/>
    <property type="match status" value="1"/>
</dbReference>
<dbReference type="PANTHER" id="PTHR43884">
    <property type="entry name" value="ACYL-COA DEHYDROGENASE"/>
    <property type="match status" value="1"/>
</dbReference>
<dbReference type="PANTHER" id="PTHR43884:SF12">
    <property type="entry name" value="ISOVALERYL-COA DEHYDROGENASE, MITOCHONDRIAL-RELATED"/>
    <property type="match status" value="1"/>
</dbReference>
<dbReference type="InterPro" id="IPR009075">
    <property type="entry name" value="AcylCo_DH/oxidase_C"/>
</dbReference>
<keyword evidence="4" id="KW-0274">FAD</keyword>
<reference evidence="7 8" key="2">
    <citation type="submission" date="2019-09" db="EMBL/GenBank/DDBJ databases">
        <authorList>
            <person name="Jin C."/>
        </authorList>
    </citation>
    <scope>NUCLEOTIDE SEQUENCE [LARGE SCALE GENOMIC DNA]</scope>
    <source>
        <strain evidence="7 8">BN130099</strain>
    </source>
</reference>
<dbReference type="RefSeq" id="WP_149727365.1">
    <property type="nucleotide sequence ID" value="NZ_VUJV01000001.1"/>
</dbReference>
<dbReference type="EMBL" id="VUJV01000001">
    <property type="protein sequence ID" value="KAA1421904.1"/>
    <property type="molecule type" value="Genomic_DNA"/>
</dbReference>
<dbReference type="InterPro" id="IPR036250">
    <property type="entry name" value="AcylCo_DH-like_C"/>
</dbReference>
<comment type="cofactor">
    <cofactor evidence="1">
        <name>FAD</name>
        <dbReference type="ChEBI" id="CHEBI:57692"/>
    </cofactor>
</comment>
<keyword evidence="8" id="KW-1185">Reference proteome</keyword>
<feature type="domain" description="Acyl-CoA dehydrogenase/oxidase C-terminal" evidence="5">
    <location>
        <begin position="216"/>
        <end position="329"/>
    </location>
</feature>
<dbReference type="Pfam" id="PF02771">
    <property type="entry name" value="Acyl-CoA_dh_N"/>
    <property type="match status" value="1"/>
</dbReference>
<dbReference type="AlphaFoldDB" id="A0A5B1LN08"/>
<dbReference type="Gene3D" id="1.20.140.10">
    <property type="entry name" value="Butyryl-CoA Dehydrogenase, subunit A, domain 3"/>
    <property type="match status" value="1"/>
</dbReference>
<evidence type="ECO:0000256" key="2">
    <source>
        <dbReference type="ARBA" id="ARBA00009347"/>
    </source>
</evidence>
<feature type="domain" description="Acyl-CoA dehydrogenase/oxidase N-terminal" evidence="6">
    <location>
        <begin position="11"/>
        <end position="106"/>
    </location>
</feature>
<dbReference type="InterPro" id="IPR037069">
    <property type="entry name" value="AcylCoA_DH/ox_N_sf"/>
</dbReference>
<dbReference type="SUPFAM" id="SSF56645">
    <property type="entry name" value="Acyl-CoA dehydrogenase NM domain-like"/>
    <property type="match status" value="1"/>
</dbReference>
<keyword evidence="3" id="KW-0285">Flavoprotein</keyword>
<proteinExistence type="inferred from homology"/>
<reference evidence="7 8" key="1">
    <citation type="submission" date="2019-09" db="EMBL/GenBank/DDBJ databases">
        <title>Nocardioides panacisoli sp. nov., isolated from the soil of a ginseng field.</title>
        <authorList>
            <person name="Cho C."/>
        </authorList>
    </citation>
    <scope>NUCLEOTIDE SEQUENCE [LARGE SCALE GENOMIC DNA]</scope>
    <source>
        <strain evidence="7 8">BN130099</strain>
    </source>
</reference>
<evidence type="ECO:0000256" key="1">
    <source>
        <dbReference type="ARBA" id="ARBA00001974"/>
    </source>
</evidence>
<evidence type="ECO:0000313" key="7">
    <source>
        <dbReference type="EMBL" id="KAA1421904.1"/>
    </source>
</evidence>
<dbReference type="Proteomes" id="UP000325003">
    <property type="component" value="Unassembled WGS sequence"/>
</dbReference>
<gene>
    <name evidence="7" type="ORF">F0U44_06460</name>
</gene>
<sequence>MELVRRTGYDEDHATFRDSVRRFVAAEVTPDLDRWRAAGRFDRGLFANAGEQGFLGTSVPEELGGAGVDDPRFPVVLVEELARSGAAGLALVVARQLGVVLPMLAALAEWSDDVAAALTALAAGESVGCVVVLSSGSTSARAVPGAAVADLFVVVDADGAVVVLPRESVGVDVTCSLLGGSDAAVADVTVAPHLLDTTSPVEPAGLAARSLDLWSAVVGLAAAQAAFELTGDYVQERAVFGKPLSSFENTRFRLAENGAELVAAHQLLDSAVAALADGDLADALAAATRIVVERVHDQVVDQGMQLHGGYGYMREYPISHAFGDARFVRATAAAVSEPRRVLADALGL</sequence>